<evidence type="ECO:0000256" key="3">
    <source>
        <dbReference type="ARBA" id="ARBA00022827"/>
    </source>
</evidence>
<organism evidence="8 9">
    <name type="scientific">Williamsia phyllosphaerae</name>
    <dbReference type="NCBI Taxonomy" id="885042"/>
    <lineage>
        <taxon>Bacteria</taxon>
        <taxon>Bacillati</taxon>
        <taxon>Actinomycetota</taxon>
        <taxon>Actinomycetes</taxon>
        <taxon>Mycobacteriales</taxon>
        <taxon>Nocardiaceae</taxon>
        <taxon>Williamsia</taxon>
    </lineage>
</organism>
<dbReference type="PROSITE" id="PS51645">
    <property type="entry name" value="PHR_CRY_ALPHA_BETA"/>
    <property type="match status" value="1"/>
</dbReference>
<evidence type="ECO:0000256" key="6">
    <source>
        <dbReference type="SAM" id="MobiDB-lite"/>
    </source>
</evidence>
<dbReference type="InterPro" id="IPR036155">
    <property type="entry name" value="Crypto/Photolyase_N_sf"/>
</dbReference>
<evidence type="ECO:0000256" key="4">
    <source>
        <dbReference type="ARBA" id="ARBA00022991"/>
    </source>
</evidence>
<evidence type="ECO:0000256" key="5">
    <source>
        <dbReference type="RuleBase" id="RU004182"/>
    </source>
</evidence>
<keyword evidence="9" id="KW-1185">Reference proteome</keyword>
<dbReference type="InterPro" id="IPR036134">
    <property type="entry name" value="Crypto/Photolyase_FAD-like_sf"/>
</dbReference>
<comment type="similarity">
    <text evidence="5">Belongs to the DNA photolyase family.</text>
</comment>
<dbReference type="SUPFAM" id="SSF52425">
    <property type="entry name" value="Cryptochrome/photolyase, N-terminal domain"/>
    <property type="match status" value="1"/>
</dbReference>
<comment type="cofactor">
    <cofactor evidence="1">
        <name>FAD</name>
        <dbReference type="ChEBI" id="CHEBI:57692"/>
    </cofactor>
</comment>
<dbReference type="Gene3D" id="3.40.50.620">
    <property type="entry name" value="HUPs"/>
    <property type="match status" value="1"/>
</dbReference>
<feature type="compositionally biased region" description="Basic and acidic residues" evidence="6">
    <location>
        <begin position="453"/>
        <end position="477"/>
    </location>
</feature>
<dbReference type="InterPro" id="IPR005101">
    <property type="entry name" value="Cryptochr/Photolyase_FAD-bd"/>
</dbReference>
<evidence type="ECO:0000313" key="9">
    <source>
        <dbReference type="Proteomes" id="UP000632454"/>
    </source>
</evidence>
<dbReference type="InterPro" id="IPR002081">
    <property type="entry name" value="Cryptochrome/DNA_photolyase_1"/>
</dbReference>
<dbReference type="PANTHER" id="PTHR11455">
    <property type="entry name" value="CRYPTOCHROME"/>
    <property type="match status" value="1"/>
</dbReference>
<accession>A0ABQ1V4B8</accession>
<sequence length="485" mass="54426">MRRGARQDGCMSSSTSLLWFRRDLRLSDLPSLLAAADAADRVLACFVLDPWLVKTAGDRRLKFLYDSLRGLDEKLDGRLLVVRGKPENQIPKIAKAIDANSVHISADHAPYGVARDARVEEALSGIKGGDIELHSTGSSFAVTPGRVTKNDGEPYKVFTPYFRAWREHGWHSPARSGAKSADWIDPKDVVGTGSSDVHAVDIPDVDVELSIPAGEDAAQKRWKQFRQGAGDYSQHSVEDYDDARDRPDLDASSRMSAYLKFGNIHPRTMLADLTELEKDSDHKDGATAYLRELCFRDFYASVLREWPHSAWHNWNRSFDAIEVDEDKAAHEAFDAWKAGKTGFPIVDAGMRQLSGSGFMHNRVRMIVASFLVKDLHVPWQWGARWFLDQLIDGDLASNQHGWQWTAGCGTDASPYFRVFNPTTQGLKFDPSGDYVRRWVPELADVEGKAVHELKDGRPSDYPEPMVDHKAEREEALRRYGQVSGK</sequence>
<dbReference type="Gene3D" id="1.25.40.80">
    <property type="match status" value="1"/>
</dbReference>
<dbReference type="SUPFAM" id="SSF48173">
    <property type="entry name" value="Cryptochrome/photolyase FAD-binding domain"/>
    <property type="match status" value="1"/>
</dbReference>
<reference evidence="9" key="1">
    <citation type="journal article" date="2019" name="Int. J. Syst. Evol. Microbiol.">
        <title>The Global Catalogue of Microorganisms (GCM) 10K type strain sequencing project: providing services to taxonomists for standard genome sequencing and annotation.</title>
        <authorList>
            <consortium name="The Broad Institute Genomics Platform"/>
            <consortium name="The Broad Institute Genome Sequencing Center for Infectious Disease"/>
            <person name="Wu L."/>
            <person name="Ma J."/>
        </authorList>
    </citation>
    <scope>NUCLEOTIDE SEQUENCE [LARGE SCALE GENOMIC DNA]</scope>
    <source>
        <strain evidence="9">CCM 7855</strain>
    </source>
</reference>
<feature type="domain" description="Photolyase/cryptochrome alpha/beta" evidence="7">
    <location>
        <begin position="14"/>
        <end position="141"/>
    </location>
</feature>
<dbReference type="PRINTS" id="PR00147">
    <property type="entry name" value="DNAPHOTLYASE"/>
</dbReference>
<keyword evidence="2 5" id="KW-0285">Flavoprotein</keyword>
<dbReference type="Gene3D" id="1.10.579.10">
    <property type="entry name" value="DNA Cyclobutane Dipyrimidine Photolyase, subunit A, domain 3"/>
    <property type="match status" value="1"/>
</dbReference>
<dbReference type="InterPro" id="IPR006050">
    <property type="entry name" value="DNA_photolyase_N"/>
</dbReference>
<evidence type="ECO:0000256" key="2">
    <source>
        <dbReference type="ARBA" id="ARBA00022630"/>
    </source>
</evidence>
<comment type="caution">
    <text evidence="8">The sequence shown here is derived from an EMBL/GenBank/DDBJ whole genome shotgun (WGS) entry which is preliminary data.</text>
</comment>
<evidence type="ECO:0000259" key="7">
    <source>
        <dbReference type="PROSITE" id="PS51645"/>
    </source>
</evidence>
<protein>
    <submittedName>
        <fullName evidence="8">Deoxyribodipyrimidine photo-lyase</fullName>
    </submittedName>
</protein>
<dbReference type="Pfam" id="PF03441">
    <property type="entry name" value="FAD_binding_7"/>
    <property type="match status" value="1"/>
</dbReference>
<keyword evidence="4 5" id="KW-0157">Chromophore</keyword>
<dbReference type="EMBL" id="BMCS01000002">
    <property type="protein sequence ID" value="GGF36010.1"/>
    <property type="molecule type" value="Genomic_DNA"/>
</dbReference>
<dbReference type="Proteomes" id="UP000632454">
    <property type="component" value="Unassembled WGS sequence"/>
</dbReference>
<dbReference type="PANTHER" id="PTHR11455:SF9">
    <property type="entry name" value="CRYPTOCHROME CIRCADIAN CLOCK 5 ISOFORM X1"/>
    <property type="match status" value="1"/>
</dbReference>
<feature type="region of interest" description="Disordered" evidence="6">
    <location>
        <begin position="453"/>
        <end position="485"/>
    </location>
</feature>
<evidence type="ECO:0000256" key="1">
    <source>
        <dbReference type="ARBA" id="ARBA00001974"/>
    </source>
</evidence>
<name>A0ABQ1V4B8_9NOCA</name>
<gene>
    <name evidence="8" type="ORF">GCM10007298_34790</name>
</gene>
<dbReference type="Pfam" id="PF00875">
    <property type="entry name" value="DNA_photolyase"/>
    <property type="match status" value="1"/>
</dbReference>
<evidence type="ECO:0000313" key="8">
    <source>
        <dbReference type="EMBL" id="GGF36010.1"/>
    </source>
</evidence>
<dbReference type="InterPro" id="IPR014729">
    <property type="entry name" value="Rossmann-like_a/b/a_fold"/>
</dbReference>
<dbReference type="PROSITE" id="PS00691">
    <property type="entry name" value="DNA_PHOTOLYASES_1_2"/>
    <property type="match status" value="1"/>
</dbReference>
<keyword evidence="3 5" id="KW-0274">FAD</keyword>
<proteinExistence type="inferred from homology"/>
<dbReference type="InterPro" id="IPR018394">
    <property type="entry name" value="DNA_photolyase_1_CS_C"/>
</dbReference>
<dbReference type="PROSITE" id="PS00394">
    <property type="entry name" value="DNA_PHOTOLYASES_1_1"/>
    <property type="match status" value="1"/>
</dbReference>